<dbReference type="PANTHER" id="PTHR37540:SF10">
    <property type="entry name" value="SIGMA-70 REGION 2 FAMILY PROTEIN"/>
    <property type="match status" value="1"/>
</dbReference>
<evidence type="ECO:0000256" key="1">
    <source>
        <dbReference type="ARBA" id="ARBA00023242"/>
    </source>
</evidence>
<comment type="caution">
    <text evidence="2">The sequence shown here is derived from an EMBL/GenBank/DDBJ whole genome shotgun (WGS) entry which is preliminary data.</text>
</comment>
<dbReference type="AlphaFoldDB" id="A0A2K0SW25"/>
<accession>A0A2K0SW25</accession>
<name>A0A2K0SW25_9HYPO</name>
<gene>
    <name evidence="2" type="ORF">TGAMA5MH_10581</name>
</gene>
<dbReference type="InterPro" id="IPR021858">
    <property type="entry name" value="Fun_TF"/>
</dbReference>
<organism evidence="2 3">
    <name type="scientific">Trichoderma gamsii</name>
    <dbReference type="NCBI Taxonomy" id="398673"/>
    <lineage>
        <taxon>Eukaryota</taxon>
        <taxon>Fungi</taxon>
        <taxon>Dikarya</taxon>
        <taxon>Ascomycota</taxon>
        <taxon>Pezizomycotina</taxon>
        <taxon>Sordariomycetes</taxon>
        <taxon>Hypocreomycetidae</taxon>
        <taxon>Hypocreales</taxon>
        <taxon>Hypocreaceae</taxon>
        <taxon>Trichoderma</taxon>
    </lineage>
</organism>
<dbReference type="Pfam" id="PF11951">
    <property type="entry name" value="Fungal_trans_2"/>
    <property type="match status" value="1"/>
</dbReference>
<evidence type="ECO:0000313" key="3">
    <source>
        <dbReference type="Proteomes" id="UP000236546"/>
    </source>
</evidence>
<evidence type="ECO:0000313" key="2">
    <source>
        <dbReference type="EMBL" id="PNP37478.1"/>
    </source>
</evidence>
<dbReference type="Proteomes" id="UP000236546">
    <property type="component" value="Unassembled WGS sequence"/>
</dbReference>
<keyword evidence="1" id="KW-0539">Nucleus</keyword>
<proteinExistence type="predicted"/>
<dbReference type="PANTHER" id="PTHR37540">
    <property type="entry name" value="TRANSCRIPTION FACTOR (ACR-2), PUTATIVE-RELATED-RELATED"/>
    <property type="match status" value="1"/>
</dbReference>
<dbReference type="EMBL" id="MTYH01000143">
    <property type="protein sequence ID" value="PNP37478.1"/>
    <property type="molecule type" value="Genomic_DNA"/>
</dbReference>
<sequence>MSSFNATPLAPKPATYEFVVGQRPDQLNAGSNKKLRSHLSKRGWEAYLEQKKLSSPVSVRVDEAAHQTDDGARRKKRRRHRQAITWDVVEPDDPRFPGPGNVREAMLALIKTGRHMPLEKTLSIDYRLGGGRVDPFKSYPTPFRSYIPNLVDHYIIHMAVDIPELDQPGNAGLLRSRWFRMATTEMSTFQVVLLLAAGNFVSVKGAVPAEQGFNLHQLRGDAIRSINYAMNDQAKATSDSIIGAVAKLASFESMHGSEADFRLHMEHTIRLVNMRGGLNNLGLGGLLRRMLIWIDVNGNFLYKKPRYWPGENFDGSKDSISEPNPERFIAI</sequence>
<reference evidence="2 3" key="1">
    <citation type="submission" date="2017-02" db="EMBL/GenBank/DDBJ databases">
        <title>Genomes of Trichoderma spp. with biocontrol activity.</title>
        <authorList>
            <person name="Gardiner D."/>
            <person name="Kazan K."/>
            <person name="Vos C."/>
            <person name="Harvey P."/>
        </authorList>
    </citation>
    <scope>NUCLEOTIDE SEQUENCE [LARGE SCALE GENOMIC DNA]</scope>
    <source>
        <strain evidence="2 3">A5MH</strain>
    </source>
</reference>
<dbReference type="OrthoDB" id="4159781at2759"/>
<protein>
    <submittedName>
        <fullName evidence="2">Uncharacterized protein</fullName>
    </submittedName>
</protein>